<feature type="region of interest" description="Disordered" evidence="2">
    <location>
        <begin position="1"/>
        <end position="31"/>
    </location>
</feature>
<keyword evidence="1" id="KW-0175">Coiled coil</keyword>
<proteinExistence type="predicted"/>
<sequence length="149" mass="16750">MSTSDAAIVDVVPEPRATKRGKSKEPRTLARESISLGDRVGVLEDSAARAEEHYSLLSQHVGMMEDGLHAVEDSVAAALATFRQQLEEFRRDLARREDERKVLVEDLVTRFDEVEDLKMRETILEKANPAPTLAKISCYVCGENHWARD</sequence>
<dbReference type="EMBL" id="LR862140">
    <property type="protein sequence ID" value="CAD1820300.1"/>
    <property type="molecule type" value="Genomic_DNA"/>
</dbReference>
<reference evidence="3" key="1">
    <citation type="submission" date="2020-07" db="EMBL/GenBank/DDBJ databases">
        <authorList>
            <person name="Lin J."/>
        </authorList>
    </citation>
    <scope>NUCLEOTIDE SEQUENCE</scope>
</reference>
<organism evidence="3">
    <name type="scientific">Ananas comosus var. bracteatus</name>
    <name type="common">red pineapple</name>
    <dbReference type="NCBI Taxonomy" id="296719"/>
    <lineage>
        <taxon>Eukaryota</taxon>
        <taxon>Viridiplantae</taxon>
        <taxon>Streptophyta</taxon>
        <taxon>Embryophyta</taxon>
        <taxon>Tracheophyta</taxon>
        <taxon>Spermatophyta</taxon>
        <taxon>Magnoliopsida</taxon>
        <taxon>Liliopsida</taxon>
        <taxon>Poales</taxon>
        <taxon>Bromeliaceae</taxon>
        <taxon>Bromelioideae</taxon>
        <taxon>Ananas</taxon>
    </lineage>
</organism>
<protein>
    <submittedName>
        <fullName evidence="3">Uncharacterized protein</fullName>
    </submittedName>
</protein>
<evidence type="ECO:0000256" key="2">
    <source>
        <dbReference type="SAM" id="MobiDB-lite"/>
    </source>
</evidence>
<name>A0A6V7NNV3_ANACO</name>
<evidence type="ECO:0000313" key="3">
    <source>
        <dbReference type="EMBL" id="CAD1820300.1"/>
    </source>
</evidence>
<gene>
    <name evidence="3" type="ORF">CB5_LOCUS3511</name>
</gene>
<dbReference type="AlphaFoldDB" id="A0A6V7NNV3"/>
<feature type="coiled-coil region" evidence="1">
    <location>
        <begin position="79"/>
        <end position="106"/>
    </location>
</feature>
<accession>A0A6V7NNV3</accession>
<evidence type="ECO:0000256" key="1">
    <source>
        <dbReference type="SAM" id="Coils"/>
    </source>
</evidence>